<accession>A0A2A5ALF6</accession>
<comment type="caution">
    <text evidence="1">The sequence shown here is derived from an EMBL/GenBank/DDBJ whole genome shotgun (WGS) entry which is preliminary data.</text>
</comment>
<name>A0A2A5ALF6_9GAMM</name>
<sequence length="107" mass="12471">MLLNAMKILCPNNQETEIDDDVFRLAQSLEPNLDSHFNSTKHTLILRLDEIETPVRNQGVKLFRNEGTAKDIINGFRRQSDMEPIEVTNRNLNGTHNYKVKDGYHRY</sequence>
<proteinExistence type="predicted"/>
<reference evidence="2" key="1">
    <citation type="submission" date="2017-08" db="EMBL/GenBank/DDBJ databases">
        <title>A dynamic microbial community with high functional redundancy inhabits the cold, oxic subseafloor aquifer.</title>
        <authorList>
            <person name="Tully B.J."/>
            <person name="Wheat C.G."/>
            <person name="Glazer B.T."/>
            <person name="Huber J.A."/>
        </authorList>
    </citation>
    <scope>NUCLEOTIDE SEQUENCE [LARGE SCALE GENOMIC DNA]</scope>
</reference>
<evidence type="ECO:0000313" key="2">
    <source>
        <dbReference type="Proteomes" id="UP000218327"/>
    </source>
</evidence>
<dbReference type="EMBL" id="NVVJ01000085">
    <property type="protein sequence ID" value="PCJ19920.1"/>
    <property type="molecule type" value="Genomic_DNA"/>
</dbReference>
<dbReference type="Proteomes" id="UP000218327">
    <property type="component" value="Unassembled WGS sequence"/>
</dbReference>
<protein>
    <submittedName>
        <fullName evidence="1">Uncharacterized protein</fullName>
    </submittedName>
</protein>
<organism evidence="1 2">
    <name type="scientific">SAR86 cluster bacterium</name>
    <dbReference type="NCBI Taxonomy" id="2030880"/>
    <lineage>
        <taxon>Bacteria</taxon>
        <taxon>Pseudomonadati</taxon>
        <taxon>Pseudomonadota</taxon>
        <taxon>Gammaproteobacteria</taxon>
        <taxon>SAR86 cluster</taxon>
    </lineage>
</organism>
<dbReference type="AlphaFoldDB" id="A0A2A5ALF6"/>
<evidence type="ECO:0000313" key="1">
    <source>
        <dbReference type="EMBL" id="PCJ19920.1"/>
    </source>
</evidence>
<gene>
    <name evidence="1" type="ORF">COA96_16115</name>
</gene>